<protein>
    <recommendedName>
        <fullName evidence="6">Prefoldin subunit 6</fullName>
    </recommendedName>
</protein>
<gene>
    <name evidence="4" type="ORF">TRIADDRAFT_53348</name>
</gene>
<dbReference type="InterPro" id="IPR002777">
    <property type="entry name" value="PFD_beta-like"/>
</dbReference>
<dbReference type="GeneID" id="6751152"/>
<dbReference type="KEGG" id="tad:TRIADDRAFT_53348"/>
<dbReference type="HOGENOM" id="CLU_125172_2_0_1"/>
<dbReference type="GO" id="GO:0006457">
    <property type="term" value="P:protein folding"/>
    <property type="evidence" value="ECO:0000318"/>
    <property type="project" value="GO_Central"/>
</dbReference>
<keyword evidence="3" id="KW-0175">Coiled coil</keyword>
<dbReference type="RefSeq" id="XP_002109379.1">
    <property type="nucleotide sequence ID" value="XM_002109343.1"/>
</dbReference>
<dbReference type="SUPFAM" id="SSF46579">
    <property type="entry name" value="Prefoldin"/>
    <property type="match status" value="1"/>
</dbReference>
<dbReference type="InterPro" id="IPR009053">
    <property type="entry name" value="Prefoldin"/>
</dbReference>
<dbReference type="PANTHER" id="PTHR21431">
    <property type="entry name" value="PREFOLDIN SUBUNIT 6"/>
    <property type="match status" value="1"/>
</dbReference>
<evidence type="ECO:0000256" key="1">
    <source>
        <dbReference type="ARBA" id="ARBA00008045"/>
    </source>
</evidence>
<accession>B3RNZ6</accession>
<dbReference type="GO" id="GO:0051087">
    <property type="term" value="F:protein-folding chaperone binding"/>
    <property type="evidence" value="ECO:0000318"/>
    <property type="project" value="GO_Central"/>
</dbReference>
<evidence type="ECO:0000313" key="4">
    <source>
        <dbReference type="EMBL" id="EDV27545.1"/>
    </source>
</evidence>
<reference evidence="4 5" key="1">
    <citation type="journal article" date="2008" name="Nature">
        <title>The Trichoplax genome and the nature of placozoans.</title>
        <authorList>
            <person name="Srivastava M."/>
            <person name="Begovic E."/>
            <person name="Chapman J."/>
            <person name="Putnam N.H."/>
            <person name="Hellsten U."/>
            <person name="Kawashima T."/>
            <person name="Kuo A."/>
            <person name="Mitros T."/>
            <person name="Salamov A."/>
            <person name="Carpenter M.L."/>
            <person name="Signorovitch A.Y."/>
            <person name="Moreno M.A."/>
            <person name="Kamm K."/>
            <person name="Grimwood J."/>
            <person name="Schmutz J."/>
            <person name="Shapiro H."/>
            <person name="Grigoriev I.V."/>
            <person name="Buss L.W."/>
            <person name="Schierwater B."/>
            <person name="Dellaporta S.L."/>
            <person name="Rokhsar D.S."/>
        </authorList>
    </citation>
    <scope>NUCLEOTIDE SEQUENCE [LARGE SCALE GENOMIC DNA]</scope>
    <source>
        <strain evidence="4 5">Grell-BS-1999</strain>
    </source>
</reference>
<proteinExistence type="inferred from homology"/>
<dbReference type="AlphaFoldDB" id="B3RNZ6"/>
<dbReference type="Gene3D" id="1.10.287.370">
    <property type="match status" value="1"/>
</dbReference>
<evidence type="ECO:0008006" key="6">
    <source>
        <dbReference type="Google" id="ProtNLM"/>
    </source>
</evidence>
<dbReference type="PANTHER" id="PTHR21431:SF0">
    <property type="entry name" value="PREFOLDIN SUBUNIT 6"/>
    <property type="match status" value="1"/>
</dbReference>
<dbReference type="GO" id="GO:0051082">
    <property type="term" value="F:unfolded protein binding"/>
    <property type="evidence" value="ECO:0007669"/>
    <property type="project" value="InterPro"/>
</dbReference>
<comment type="similarity">
    <text evidence="1">Belongs to the prefoldin subunit beta family.</text>
</comment>
<dbReference type="CDD" id="cd23161">
    <property type="entry name" value="Prefoldin_6"/>
    <property type="match status" value="1"/>
</dbReference>
<keyword evidence="2" id="KW-0143">Chaperone</keyword>
<dbReference type="Proteomes" id="UP000009022">
    <property type="component" value="Unassembled WGS sequence"/>
</dbReference>
<name>B3RNZ6_TRIAD</name>
<dbReference type="STRING" id="10228.B3RNZ6"/>
<evidence type="ECO:0000256" key="3">
    <source>
        <dbReference type="SAM" id="Coils"/>
    </source>
</evidence>
<dbReference type="FunCoup" id="B3RNZ6">
    <property type="interactions" value="1783"/>
</dbReference>
<dbReference type="GO" id="GO:0005737">
    <property type="term" value="C:cytoplasm"/>
    <property type="evidence" value="ECO:0000318"/>
    <property type="project" value="GO_Central"/>
</dbReference>
<dbReference type="CTD" id="6751152"/>
<sequence length="133" mass="15551">MAKQTGREQEQLQQKLQAEVEKYKELQNDVQKSVSSRNQLDAQLNENQIVKNELDRLDSSNNVYKLIGPVLVKQDLLEAKQNVQKRIEYIENEISRQEKTTKDLKKKQDSIREDVTNLQQQFQKAQLRAAGVR</sequence>
<dbReference type="GO" id="GO:0051131">
    <property type="term" value="P:chaperone-mediated protein complex assembly"/>
    <property type="evidence" value="ECO:0000318"/>
    <property type="project" value="GO_Central"/>
</dbReference>
<dbReference type="EMBL" id="DS985242">
    <property type="protein sequence ID" value="EDV27545.1"/>
    <property type="molecule type" value="Genomic_DNA"/>
</dbReference>
<organism evidence="4 5">
    <name type="scientific">Trichoplax adhaerens</name>
    <name type="common">Trichoplax reptans</name>
    <dbReference type="NCBI Taxonomy" id="10228"/>
    <lineage>
        <taxon>Eukaryota</taxon>
        <taxon>Metazoa</taxon>
        <taxon>Placozoa</taxon>
        <taxon>Uniplacotomia</taxon>
        <taxon>Trichoplacea</taxon>
        <taxon>Trichoplacidae</taxon>
        <taxon>Trichoplax</taxon>
    </lineage>
</organism>
<dbReference type="InParanoid" id="B3RNZ6"/>
<dbReference type="OMA" id="VQTEFAQ"/>
<dbReference type="GO" id="GO:0016272">
    <property type="term" value="C:prefoldin complex"/>
    <property type="evidence" value="ECO:0000318"/>
    <property type="project" value="GO_Central"/>
</dbReference>
<dbReference type="OrthoDB" id="248120at2759"/>
<dbReference type="eggNOG" id="KOG3478">
    <property type="taxonomic scope" value="Eukaryota"/>
</dbReference>
<evidence type="ECO:0000256" key="2">
    <source>
        <dbReference type="ARBA" id="ARBA00023186"/>
    </source>
</evidence>
<feature type="coiled-coil region" evidence="3">
    <location>
        <begin position="2"/>
        <end position="128"/>
    </location>
</feature>
<dbReference type="FunFam" id="1.10.287.370:FF:000003">
    <property type="entry name" value="Prefoldin subunit 6"/>
    <property type="match status" value="1"/>
</dbReference>
<keyword evidence="5" id="KW-1185">Reference proteome</keyword>
<evidence type="ECO:0000313" key="5">
    <source>
        <dbReference type="Proteomes" id="UP000009022"/>
    </source>
</evidence>
<dbReference type="PhylomeDB" id="B3RNZ6"/>
<dbReference type="Pfam" id="PF01920">
    <property type="entry name" value="Prefoldin_2"/>
    <property type="match status" value="1"/>
</dbReference>